<keyword evidence="4" id="KW-1185">Reference proteome</keyword>
<feature type="compositionally biased region" description="Low complexity" evidence="1">
    <location>
        <begin position="356"/>
        <end position="366"/>
    </location>
</feature>
<dbReference type="AlphaFoldDB" id="A0A7M5VGF5"/>
<evidence type="ECO:0008006" key="5">
    <source>
        <dbReference type="Google" id="ProtNLM"/>
    </source>
</evidence>
<protein>
    <recommendedName>
        <fullName evidence="5">Cnidarian restricted protein</fullName>
    </recommendedName>
</protein>
<dbReference type="EnsemblMetazoa" id="CLYHEMT011646.2">
    <property type="protein sequence ID" value="CLYHEMP011646.2"/>
    <property type="gene ID" value="CLYHEMG011646"/>
</dbReference>
<feature type="signal peptide" evidence="2">
    <location>
        <begin position="1"/>
        <end position="21"/>
    </location>
</feature>
<feature type="chain" id="PRO_5029448650" description="Cnidarian restricted protein" evidence="2">
    <location>
        <begin position="22"/>
        <end position="423"/>
    </location>
</feature>
<evidence type="ECO:0000256" key="2">
    <source>
        <dbReference type="SAM" id="SignalP"/>
    </source>
</evidence>
<keyword evidence="2" id="KW-0732">Signal</keyword>
<reference evidence="3" key="1">
    <citation type="submission" date="2021-01" db="UniProtKB">
        <authorList>
            <consortium name="EnsemblMetazoa"/>
        </authorList>
    </citation>
    <scope>IDENTIFICATION</scope>
</reference>
<organism evidence="3 4">
    <name type="scientific">Clytia hemisphaerica</name>
    <dbReference type="NCBI Taxonomy" id="252671"/>
    <lineage>
        <taxon>Eukaryota</taxon>
        <taxon>Metazoa</taxon>
        <taxon>Cnidaria</taxon>
        <taxon>Hydrozoa</taxon>
        <taxon>Hydroidolina</taxon>
        <taxon>Leptothecata</taxon>
        <taxon>Obeliida</taxon>
        <taxon>Clytiidae</taxon>
        <taxon>Clytia</taxon>
    </lineage>
</organism>
<dbReference type="RefSeq" id="XP_066931656.1">
    <property type="nucleotide sequence ID" value="XM_067075555.1"/>
</dbReference>
<evidence type="ECO:0000313" key="3">
    <source>
        <dbReference type="EnsemblMetazoa" id="CLYHEMP011646.2"/>
    </source>
</evidence>
<dbReference type="GeneID" id="136819309"/>
<dbReference type="Proteomes" id="UP000594262">
    <property type="component" value="Unplaced"/>
</dbReference>
<accession>A0A7M5VGF5</accession>
<evidence type="ECO:0000313" key="4">
    <source>
        <dbReference type="Proteomes" id="UP000594262"/>
    </source>
</evidence>
<evidence type="ECO:0000256" key="1">
    <source>
        <dbReference type="SAM" id="MobiDB-lite"/>
    </source>
</evidence>
<feature type="region of interest" description="Disordered" evidence="1">
    <location>
        <begin position="354"/>
        <end position="377"/>
    </location>
</feature>
<sequence>MVVRRQGYLLLFVVVVKLCQSVPITTTTQQPITNRPHKDCFPSGFEFAYDDVIDHGNFPNGETCWQITCGPSGRLIKSLTPCEKVMTQRKPTAKPSEEKQVENQCIFNGRKFNPGEDIQTLSDWQSDRCYGTRCSKDGTIVAWENINCYSTPYYSTTEKGGSVQTPEFITTPSHVELSTTEASGCYENSVTYQPGEEISFQYFTENQTCCGRYCNYSNKIVSWEKSECEQGKSTVEPTSQITTFGSTTDTDQGCYTNGRAYKPGVHIDSGNDGSSWCFGRYCNENSVIVYWDDFHCDVKSSKKPSLIISKYDFTKTPMTSEYDVTKQPVTSTSDLTTTLITSTKFDEISTLDPNHLSTSSGGLSTTTEEEVRTEQPPVEGSLWEQLQFLVKNKLYSTVVEDSGLTKSKDGKYQVKLSIFKKKS</sequence>
<dbReference type="OrthoDB" id="5990243at2759"/>
<name>A0A7M5VGF5_9CNID</name>
<proteinExistence type="predicted"/>